<proteinExistence type="predicted"/>
<dbReference type="EMBL" id="CM042042">
    <property type="protein sequence ID" value="KAI3703903.1"/>
    <property type="molecule type" value="Genomic_DNA"/>
</dbReference>
<name>A0ACB9A215_9ASTR</name>
<reference evidence="2" key="1">
    <citation type="journal article" date="2022" name="Mol. Ecol. Resour.">
        <title>The genomes of chicory, endive, great burdock and yacon provide insights into Asteraceae palaeo-polyploidization history and plant inulin production.</title>
        <authorList>
            <person name="Fan W."/>
            <person name="Wang S."/>
            <person name="Wang H."/>
            <person name="Wang A."/>
            <person name="Jiang F."/>
            <person name="Liu H."/>
            <person name="Zhao H."/>
            <person name="Xu D."/>
            <person name="Zhang Y."/>
        </authorList>
    </citation>
    <scope>NUCLEOTIDE SEQUENCE [LARGE SCALE GENOMIC DNA]</scope>
    <source>
        <strain evidence="2">cv. Yunnan</strain>
    </source>
</reference>
<gene>
    <name evidence="1" type="ORF">L1987_74099</name>
</gene>
<evidence type="ECO:0000313" key="2">
    <source>
        <dbReference type="Proteomes" id="UP001056120"/>
    </source>
</evidence>
<sequence>MVELWGYYLFLNDNRDENIVVGRVCVRTQWNELIKEDVDVTVGKEKYCVHVQEIENWLPILDKEEEDKVDENDSVEGVDDAYIIGDGEEFFDSNSLIVSKRTRRDN</sequence>
<accession>A0ACB9A215</accession>
<evidence type="ECO:0000313" key="1">
    <source>
        <dbReference type="EMBL" id="KAI3703903.1"/>
    </source>
</evidence>
<protein>
    <submittedName>
        <fullName evidence="1">Uncharacterized protein</fullName>
    </submittedName>
</protein>
<dbReference type="Proteomes" id="UP001056120">
    <property type="component" value="Linkage Group LG25"/>
</dbReference>
<organism evidence="1 2">
    <name type="scientific">Smallanthus sonchifolius</name>
    <dbReference type="NCBI Taxonomy" id="185202"/>
    <lineage>
        <taxon>Eukaryota</taxon>
        <taxon>Viridiplantae</taxon>
        <taxon>Streptophyta</taxon>
        <taxon>Embryophyta</taxon>
        <taxon>Tracheophyta</taxon>
        <taxon>Spermatophyta</taxon>
        <taxon>Magnoliopsida</taxon>
        <taxon>eudicotyledons</taxon>
        <taxon>Gunneridae</taxon>
        <taxon>Pentapetalae</taxon>
        <taxon>asterids</taxon>
        <taxon>campanulids</taxon>
        <taxon>Asterales</taxon>
        <taxon>Asteraceae</taxon>
        <taxon>Asteroideae</taxon>
        <taxon>Heliantheae alliance</taxon>
        <taxon>Millerieae</taxon>
        <taxon>Smallanthus</taxon>
    </lineage>
</organism>
<keyword evidence="2" id="KW-1185">Reference proteome</keyword>
<reference evidence="1 2" key="2">
    <citation type="journal article" date="2022" name="Mol. Ecol. Resour.">
        <title>The genomes of chicory, endive, great burdock and yacon provide insights into Asteraceae paleo-polyploidization history and plant inulin production.</title>
        <authorList>
            <person name="Fan W."/>
            <person name="Wang S."/>
            <person name="Wang H."/>
            <person name="Wang A."/>
            <person name="Jiang F."/>
            <person name="Liu H."/>
            <person name="Zhao H."/>
            <person name="Xu D."/>
            <person name="Zhang Y."/>
        </authorList>
    </citation>
    <scope>NUCLEOTIDE SEQUENCE [LARGE SCALE GENOMIC DNA]</scope>
    <source>
        <strain evidence="2">cv. Yunnan</strain>
        <tissue evidence="1">Leaves</tissue>
    </source>
</reference>
<comment type="caution">
    <text evidence="1">The sequence shown here is derived from an EMBL/GenBank/DDBJ whole genome shotgun (WGS) entry which is preliminary data.</text>
</comment>